<dbReference type="EMBL" id="FMWG01000002">
    <property type="protein sequence ID" value="SCZ52975.1"/>
    <property type="molecule type" value="Genomic_DNA"/>
</dbReference>
<reference evidence="6 7" key="1">
    <citation type="submission" date="2016-10" db="EMBL/GenBank/DDBJ databases">
        <authorList>
            <person name="de Groot N.N."/>
        </authorList>
    </citation>
    <scope>NUCLEOTIDE SEQUENCE [LARGE SCALE GENOMIC DNA]</scope>
    <source>
        <strain evidence="6 7">U95</strain>
    </source>
</reference>
<evidence type="ECO:0000256" key="3">
    <source>
        <dbReference type="ARBA" id="ARBA00023163"/>
    </source>
</evidence>
<dbReference type="InterPro" id="IPR009057">
    <property type="entry name" value="Homeodomain-like_sf"/>
</dbReference>
<organism evidence="6 7">
    <name type="scientific">Epibacterium ulvae</name>
    <dbReference type="NCBI Taxonomy" id="1156985"/>
    <lineage>
        <taxon>Bacteria</taxon>
        <taxon>Pseudomonadati</taxon>
        <taxon>Pseudomonadota</taxon>
        <taxon>Alphaproteobacteria</taxon>
        <taxon>Rhodobacterales</taxon>
        <taxon>Roseobacteraceae</taxon>
        <taxon>Epibacterium</taxon>
    </lineage>
</organism>
<feature type="DNA-binding region" description="H-T-H motif" evidence="4">
    <location>
        <begin position="26"/>
        <end position="45"/>
    </location>
</feature>
<dbReference type="PANTHER" id="PTHR47506">
    <property type="entry name" value="TRANSCRIPTIONAL REGULATORY PROTEIN"/>
    <property type="match status" value="1"/>
</dbReference>
<dbReference type="GO" id="GO:0003677">
    <property type="term" value="F:DNA binding"/>
    <property type="evidence" value="ECO:0007669"/>
    <property type="project" value="UniProtKB-UniRule"/>
</dbReference>
<dbReference type="Gene3D" id="1.10.357.10">
    <property type="entry name" value="Tetracycline Repressor, domain 2"/>
    <property type="match status" value="1"/>
</dbReference>
<dbReference type="PRINTS" id="PR00455">
    <property type="entry name" value="HTHTETR"/>
</dbReference>
<evidence type="ECO:0000256" key="2">
    <source>
        <dbReference type="ARBA" id="ARBA00023125"/>
    </source>
</evidence>
<dbReference type="Proteomes" id="UP000198767">
    <property type="component" value="Unassembled WGS sequence"/>
</dbReference>
<dbReference type="Pfam" id="PF16925">
    <property type="entry name" value="TetR_C_13"/>
    <property type="match status" value="1"/>
</dbReference>
<dbReference type="InterPro" id="IPR001647">
    <property type="entry name" value="HTH_TetR"/>
</dbReference>
<keyword evidence="3" id="KW-0804">Transcription</keyword>
<dbReference type="PANTHER" id="PTHR47506:SF6">
    <property type="entry name" value="HTH-TYPE TRANSCRIPTIONAL REPRESSOR NEMR"/>
    <property type="match status" value="1"/>
</dbReference>
<keyword evidence="7" id="KW-1185">Reference proteome</keyword>
<name>A0A1G5PTL7_9RHOB</name>
<dbReference type="InterPro" id="IPR011075">
    <property type="entry name" value="TetR_C"/>
</dbReference>
<evidence type="ECO:0000313" key="6">
    <source>
        <dbReference type="EMBL" id="SCZ52975.1"/>
    </source>
</evidence>
<proteinExistence type="predicted"/>
<gene>
    <name evidence="6" type="ORF">SAMN04488118_10271</name>
</gene>
<dbReference type="AlphaFoldDB" id="A0A1G5PTL7"/>
<accession>A0A1G5PTL7</accession>
<dbReference type="SUPFAM" id="SSF48498">
    <property type="entry name" value="Tetracyclin repressor-like, C-terminal domain"/>
    <property type="match status" value="1"/>
</dbReference>
<feature type="domain" description="HTH tetR-type" evidence="5">
    <location>
        <begin position="3"/>
        <end position="63"/>
    </location>
</feature>
<dbReference type="InterPro" id="IPR036271">
    <property type="entry name" value="Tet_transcr_reg_TetR-rel_C_sf"/>
</dbReference>
<evidence type="ECO:0000259" key="5">
    <source>
        <dbReference type="PROSITE" id="PS50977"/>
    </source>
</evidence>
<protein>
    <submittedName>
        <fullName evidence="6">Transcriptional regulator, TetR family</fullName>
    </submittedName>
</protein>
<evidence type="ECO:0000256" key="4">
    <source>
        <dbReference type="PROSITE-ProRule" id="PRU00335"/>
    </source>
</evidence>
<dbReference type="RefSeq" id="WP_090215931.1">
    <property type="nucleotide sequence ID" value="NZ_CANLDO010000001.1"/>
</dbReference>
<keyword evidence="2 4" id="KW-0238">DNA-binding</keyword>
<dbReference type="Pfam" id="PF00440">
    <property type="entry name" value="TetR_N"/>
    <property type="match status" value="1"/>
</dbReference>
<dbReference type="OrthoDB" id="9809772at2"/>
<keyword evidence="1" id="KW-0805">Transcription regulation</keyword>
<sequence length="187" mass="20597">MQTEKASEILNVARKLMMDRGYNGFSFRDVAAEVGIKSASIHYHYPTKAELARAAARTYREDFSTALNALPSTNAIGMLSAYGNLFVATLRDHGRVCLGGILASDATTLPETVRYEVECFFEEQRLWLSQVLRKGQENGEIITTIDPDDFSAMFVSSLEGAMLVARGIGQPDHLAQSIDQLVQFAKA</sequence>
<evidence type="ECO:0000313" key="7">
    <source>
        <dbReference type="Proteomes" id="UP000198767"/>
    </source>
</evidence>
<dbReference type="SUPFAM" id="SSF46689">
    <property type="entry name" value="Homeodomain-like"/>
    <property type="match status" value="1"/>
</dbReference>
<dbReference type="PROSITE" id="PS50977">
    <property type="entry name" value="HTH_TETR_2"/>
    <property type="match status" value="1"/>
</dbReference>
<evidence type="ECO:0000256" key="1">
    <source>
        <dbReference type="ARBA" id="ARBA00023015"/>
    </source>
</evidence>